<dbReference type="Gene3D" id="3.30.70.270">
    <property type="match status" value="1"/>
</dbReference>
<protein>
    <recommendedName>
        <fullName evidence="2">DNA polymerase IV</fullName>
        <shortName evidence="2">Pol IV</shortName>
        <ecNumber evidence="2">2.7.7.7</ecNumber>
    </recommendedName>
</protein>
<dbReference type="InterPro" id="IPR050116">
    <property type="entry name" value="DNA_polymerase-Y"/>
</dbReference>
<dbReference type="Gene3D" id="1.10.150.20">
    <property type="entry name" value="5' to 3' exonuclease, C-terminal subdomain"/>
    <property type="match status" value="1"/>
</dbReference>
<evidence type="ECO:0000259" key="3">
    <source>
        <dbReference type="PROSITE" id="PS50173"/>
    </source>
</evidence>
<dbReference type="HAMAP" id="MF_01113">
    <property type="entry name" value="DNApol_IV"/>
    <property type="match status" value="1"/>
</dbReference>
<evidence type="ECO:0000313" key="4">
    <source>
        <dbReference type="EMBL" id="HIR57830.1"/>
    </source>
</evidence>
<dbReference type="NCBIfam" id="NF002677">
    <property type="entry name" value="PRK02406.1"/>
    <property type="match status" value="1"/>
</dbReference>
<dbReference type="PANTHER" id="PTHR11076">
    <property type="entry name" value="DNA REPAIR POLYMERASE UMUC / TRANSFERASE FAMILY MEMBER"/>
    <property type="match status" value="1"/>
</dbReference>
<feature type="site" description="Substrate discrimination" evidence="2">
    <location>
        <position position="14"/>
    </location>
</feature>
<organism evidence="4 5">
    <name type="scientific">Candidatus Gallacutalibacter pullicola</name>
    <dbReference type="NCBI Taxonomy" id="2840830"/>
    <lineage>
        <taxon>Bacteria</taxon>
        <taxon>Bacillati</taxon>
        <taxon>Bacillota</taxon>
        <taxon>Clostridia</taxon>
        <taxon>Eubacteriales</taxon>
        <taxon>Candidatus Gallacutalibacter</taxon>
    </lineage>
</organism>
<dbReference type="CDD" id="cd03586">
    <property type="entry name" value="PolY_Pol_IV_kappa"/>
    <property type="match status" value="1"/>
</dbReference>
<comment type="caution">
    <text evidence="4">The sequence shown here is derived from an EMBL/GenBank/DDBJ whole genome shotgun (WGS) entry which is preliminary data.</text>
</comment>
<dbReference type="EMBL" id="DVHF01000107">
    <property type="protein sequence ID" value="HIR57830.1"/>
    <property type="molecule type" value="Genomic_DNA"/>
</dbReference>
<keyword evidence="2 4" id="KW-0808">Transferase</keyword>
<comment type="subcellular location">
    <subcellularLocation>
        <location evidence="2">Cytoplasm</location>
    </subcellularLocation>
</comment>
<name>A0A9D1DRT1_9FIRM</name>
<sequence length="413" mass="46504">MDRVILHSDCNGFYASVETVYRPELAAVPMAVCGDPESRHGIILAKNELAKRYKIQTAEPVSSALRKCPELVLVRAHHDRYREFSRRVNRIYLEYTDQVEPFSVDESWLDVTGSLHLFGDGKKIADELRRRVREEIGITISVGVSFNKIFAKLGSDYKKPDATTVIRRQDVERILYPLPVEAMLLVGGSAADRLRKMRVCTIGDLARCPRTRLEKLLGKLGGTLSDYARGLDQSPVRKWGEHEEIKSVGNSITFRRDLQGMEDIRLGITTLADRVAERLRRHQLKCTAVQITVKNPALRVITRQKVLDAPANSMEEIRDAALELIRKNWDPQSPVRLLGITGLSLCHEDEGGGEQLSFFAPEKTENREKAEHLGQAIDKIREKLGDHAISYASVLNNDLGISTLKIDGEKETD</sequence>
<keyword evidence="2" id="KW-0235">DNA replication</keyword>
<dbReference type="GO" id="GO:0003887">
    <property type="term" value="F:DNA-directed DNA polymerase activity"/>
    <property type="evidence" value="ECO:0007669"/>
    <property type="project" value="UniProtKB-UniRule"/>
</dbReference>
<comment type="subunit">
    <text evidence="2">Monomer.</text>
</comment>
<dbReference type="GO" id="GO:0005829">
    <property type="term" value="C:cytosol"/>
    <property type="evidence" value="ECO:0007669"/>
    <property type="project" value="TreeGrafter"/>
</dbReference>
<dbReference type="GO" id="GO:0006261">
    <property type="term" value="P:DNA-templated DNA replication"/>
    <property type="evidence" value="ECO:0007669"/>
    <property type="project" value="UniProtKB-UniRule"/>
</dbReference>
<keyword evidence="2" id="KW-0227">DNA damage</keyword>
<dbReference type="GO" id="GO:0003684">
    <property type="term" value="F:damaged DNA binding"/>
    <property type="evidence" value="ECO:0007669"/>
    <property type="project" value="InterPro"/>
</dbReference>
<comment type="similarity">
    <text evidence="1 2">Belongs to the DNA polymerase type-Y family.</text>
</comment>
<dbReference type="GO" id="GO:0042276">
    <property type="term" value="P:error-prone translesion synthesis"/>
    <property type="evidence" value="ECO:0007669"/>
    <property type="project" value="TreeGrafter"/>
</dbReference>
<accession>A0A9D1DRT1</accession>
<dbReference type="Pfam" id="PF11799">
    <property type="entry name" value="IMS_C"/>
    <property type="match status" value="1"/>
</dbReference>
<dbReference type="AlphaFoldDB" id="A0A9D1DRT1"/>
<keyword evidence="2" id="KW-0515">Mutator protein</keyword>
<dbReference type="InterPro" id="IPR036775">
    <property type="entry name" value="DNA_pol_Y-fam_lit_finger_sf"/>
</dbReference>
<comment type="function">
    <text evidence="2">Poorly processive, error-prone DNA polymerase involved in untargeted mutagenesis. Copies undamaged DNA at stalled replication forks, which arise in vivo from mismatched or misaligned primer ends. These misaligned primers can be extended by PolIV. Exhibits no 3'-5' exonuclease (proofreading) activity. May be involved in translesional synthesis, in conjunction with the beta clamp from PolIII.</text>
</comment>
<dbReference type="InterPro" id="IPR001126">
    <property type="entry name" value="UmuC"/>
</dbReference>
<evidence type="ECO:0000256" key="2">
    <source>
        <dbReference type="HAMAP-Rule" id="MF_01113"/>
    </source>
</evidence>
<keyword evidence="2" id="KW-0239">DNA-directed DNA polymerase</keyword>
<dbReference type="InterPro" id="IPR043502">
    <property type="entry name" value="DNA/RNA_pol_sf"/>
</dbReference>
<dbReference type="GO" id="GO:0009432">
    <property type="term" value="P:SOS response"/>
    <property type="evidence" value="ECO:0007669"/>
    <property type="project" value="TreeGrafter"/>
</dbReference>
<evidence type="ECO:0000256" key="1">
    <source>
        <dbReference type="ARBA" id="ARBA00010945"/>
    </source>
</evidence>
<keyword evidence="2" id="KW-0963">Cytoplasm</keyword>
<comment type="catalytic activity">
    <reaction evidence="2">
        <text>DNA(n) + a 2'-deoxyribonucleoside 5'-triphosphate = DNA(n+1) + diphosphate</text>
        <dbReference type="Rhea" id="RHEA:22508"/>
        <dbReference type="Rhea" id="RHEA-COMP:17339"/>
        <dbReference type="Rhea" id="RHEA-COMP:17340"/>
        <dbReference type="ChEBI" id="CHEBI:33019"/>
        <dbReference type="ChEBI" id="CHEBI:61560"/>
        <dbReference type="ChEBI" id="CHEBI:173112"/>
        <dbReference type="EC" id="2.7.7.7"/>
    </reaction>
</comment>
<reference evidence="4" key="1">
    <citation type="submission" date="2020-10" db="EMBL/GenBank/DDBJ databases">
        <authorList>
            <person name="Gilroy R."/>
        </authorList>
    </citation>
    <scope>NUCLEOTIDE SEQUENCE</scope>
    <source>
        <strain evidence="4">ChiSjej1B19-7085</strain>
    </source>
</reference>
<dbReference type="GO" id="GO:0006281">
    <property type="term" value="P:DNA repair"/>
    <property type="evidence" value="ECO:0007669"/>
    <property type="project" value="UniProtKB-UniRule"/>
</dbReference>
<dbReference type="GO" id="GO:0000287">
    <property type="term" value="F:magnesium ion binding"/>
    <property type="evidence" value="ECO:0007669"/>
    <property type="project" value="UniProtKB-UniRule"/>
</dbReference>
<keyword evidence="2" id="KW-0460">Magnesium</keyword>
<feature type="domain" description="UmuC" evidence="3">
    <location>
        <begin position="5"/>
        <end position="187"/>
    </location>
</feature>
<comment type="cofactor">
    <cofactor evidence="2">
        <name>Mg(2+)</name>
        <dbReference type="ChEBI" id="CHEBI:18420"/>
    </cofactor>
    <text evidence="2">Binds 2 magnesium ions per subunit.</text>
</comment>
<dbReference type="Pfam" id="PF00817">
    <property type="entry name" value="IMS"/>
    <property type="match status" value="1"/>
</dbReference>
<dbReference type="InterPro" id="IPR043128">
    <property type="entry name" value="Rev_trsase/Diguanyl_cyclase"/>
</dbReference>
<dbReference type="InterPro" id="IPR022880">
    <property type="entry name" value="DNApol_IV"/>
</dbReference>
<keyword evidence="2" id="KW-0238">DNA-binding</keyword>
<keyword evidence="2 4" id="KW-0548">Nucleotidyltransferase</keyword>
<feature type="binding site" evidence="2">
    <location>
        <position position="9"/>
    </location>
    <ligand>
        <name>Mg(2+)</name>
        <dbReference type="ChEBI" id="CHEBI:18420"/>
    </ligand>
</feature>
<feature type="active site" evidence="2">
    <location>
        <position position="106"/>
    </location>
</feature>
<dbReference type="SUPFAM" id="SSF56672">
    <property type="entry name" value="DNA/RNA polymerases"/>
    <property type="match status" value="1"/>
</dbReference>
<feature type="binding site" evidence="2">
    <location>
        <position position="105"/>
    </location>
    <ligand>
        <name>Mg(2+)</name>
        <dbReference type="ChEBI" id="CHEBI:18420"/>
    </ligand>
</feature>
<evidence type="ECO:0000313" key="5">
    <source>
        <dbReference type="Proteomes" id="UP000886785"/>
    </source>
</evidence>
<dbReference type="SUPFAM" id="SSF100879">
    <property type="entry name" value="Lesion bypass DNA polymerase (Y-family), little finger domain"/>
    <property type="match status" value="1"/>
</dbReference>
<dbReference type="Gene3D" id="3.30.1490.100">
    <property type="entry name" value="DNA polymerase, Y-family, little finger domain"/>
    <property type="match status" value="1"/>
</dbReference>
<proteinExistence type="inferred from homology"/>
<dbReference type="Gene3D" id="3.40.1170.60">
    <property type="match status" value="1"/>
</dbReference>
<reference evidence="4" key="2">
    <citation type="journal article" date="2021" name="PeerJ">
        <title>Extensive microbial diversity within the chicken gut microbiome revealed by metagenomics and culture.</title>
        <authorList>
            <person name="Gilroy R."/>
            <person name="Ravi A."/>
            <person name="Getino M."/>
            <person name="Pursley I."/>
            <person name="Horton D.L."/>
            <person name="Alikhan N.F."/>
            <person name="Baker D."/>
            <person name="Gharbi K."/>
            <person name="Hall N."/>
            <person name="Watson M."/>
            <person name="Adriaenssens E.M."/>
            <person name="Foster-Nyarko E."/>
            <person name="Jarju S."/>
            <person name="Secka A."/>
            <person name="Antonio M."/>
            <person name="Oren A."/>
            <person name="Chaudhuri R.R."/>
            <person name="La Ragione R."/>
            <person name="Hildebrand F."/>
            <person name="Pallen M.J."/>
        </authorList>
    </citation>
    <scope>NUCLEOTIDE SEQUENCE</scope>
    <source>
        <strain evidence="4">ChiSjej1B19-7085</strain>
    </source>
</reference>
<dbReference type="Proteomes" id="UP000886785">
    <property type="component" value="Unassembled WGS sequence"/>
</dbReference>
<dbReference type="InterPro" id="IPR017961">
    <property type="entry name" value="DNA_pol_Y-fam_little_finger"/>
</dbReference>
<gene>
    <name evidence="2 4" type="primary">dinB</name>
    <name evidence="4" type="ORF">IAA54_09170</name>
</gene>
<keyword evidence="2" id="KW-0234">DNA repair</keyword>
<dbReference type="PROSITE" id="PS50173">
    <property type="entry name" value="UMUC"/>
    <property type="match status" value="1"/>
</dbReference>
<dbReference type="PANTHER" id="PTHR11076:SF33">
    <property type="entry name" value="DNA POLYMERASE KAPPA"/>
    <property type="match status" value="1"/>
</dbReference>
<keyword evidence="2" id="KW-0479">Metal-binding</keyword>
<dbReference type="EC" id="2.7.7.7" evidence="2"/>